<accession>A0A1A7X1Q3</accession>
<feature type="region of interest" description="Disordered" evidence="1">
    <location>
        <begin position="64"/>
        <end position="86"/>
    </location>
</feature>
<feature type="compositionally biased region" description="Basic and acidic residues" evidence="1">
    <location>
        <begin position="145"/>
        <end position="163"/>
    </location>
</feature>
<protein>
    <submittedName>
        <fullName evidence="2">Si:ch211-102c2.8</fullName>
    </submittedName>
</protein>
<name>A0A1A7X1Q3_9TELE</name>
<evidence type="ECO:0000256" key="1">
    <source>
        <dbReference type="SAM" id="MobiDB-lite"/>
    </source>
</evidence>
<reference evidence="2" key="1">
    <citation type="submission" date="2016-05" db="EMBL/GenBank/DDBJ databases">
        <authorList>
            <person name="Lavstsen T."/>
            <person name="Jespersen J.S."/>
        </authorList>
    </citation>
    <scope>NUCLEOTIDE SEQUENCE</scope>
    <source>
        <tissue evidence="2">Brain</tissue>
    </source>
</reference>
<feature type="non-terminal residue" evidence="2">
    <location>
        <position position="252"/>
    </location>
</feature>
<evidence type="ECO:0000313" key="2">
    <source>
        <dbReference type="EMBL" id="SBP11951.1"/>
    </source>
</evidence>
<feature type="compositionally biased region" description="Basic and acidic residues" evidence="1">
    <location>
        <begin position="243"/>
        <end position="252"/>
    </location>
</feature>
<reference evidence="2" key="2">
    <citation type="submission" date="2016-06" db="EMBL/GenBank/DDBJ databases">
        <title>The genome of a short-lived fish provides insights into sex chromosome evolution and the genetic control of aging.</title>
        <authorList>
            <person name="Reichwald K."/>
            <person name="Felder M."/>
            <person name="Petzold A."/>
            <person name="Koch P."/>
            <person name="Groth M."/>
            <person name="Platzer M."/>
        </authorList>
    </citation>
    <scope>NUCLEOTIDE SEQUENCE</scope>
    <source>
        <tissue evidence="2">Brain</tissue>
    </source>
</reference>
<feature type="compositionally biased region" description="Basic residues" evidence="1">
    <location>
        <begin position="64"/>
        <end position="73"/>
    </location>
</feature>
<gene>
    <name evidence="2" type="primary">SI:CH211-102C2.8</name>
</gene>
<sequence length="252" mass="28381">MAGRDETWRDADDTGSLNENGVFRWDHCDLLLDAIDVQLNQLQIQPPTEHNHIQPEITACSSVRHNKTKKRLKGSSSDEEEVESERDQLTWRLQRLLGDVFQEGTSGETHPASDSICTEDLIRCFREEVVDLSPSDSSEQLNNEGKMEISESDTKPHDQKRQVAECGVNVSQVKEGAGNGEKSRAAQRLRSSSSGHVAKAQSNRIKASSAEENADEKTHHRKEASTPGRTSEEMEQLEIFQQKCEKEERKLQ</sequence>
<feature type="compositionally biased region" description="Polar residues" evidence="1">
    <location>
        <begin position="134"/>
        <end position="143"/>
    </location>
</feature>
<feature type="region of interest" description="Disordered" evidence="1">
    <location>
        <begin position="132"/>
        <end position="252"/>
    </location>
</feature>
<organism evidence="2">
    <name type="scientific">Iconisemion striatum</name>
    <dbReference type="NCBI Taxonomy" id="60296"/>
    <lineage>
        <taxon>Eukaryota</taxon>
        <taxon>Metazoa</taxon>
        <taxon>Chordata</taxon>
        <taxon>Craniata</taxon>
        <taxon>Vertebrata</taxon>
        <taxon>Euteleostomi</taxon>
        <taxon>Actinopterygii</taxon>
        <taxon>Neopterygii</taxon>
        <taxon>Teleostei</taxon>
        <taxon>Neoteleostei</taxon>
        <taxon>Acanthomorphata</taxon>
        <taxon>Ovalentaria</taxon>
        <taxon>Atherinomorphae</taxon>
        <taxon>Cyprinodontiformes</taxon>
        <taxon>Nothobranchiidae</taxon>
        <taxon>Iconisemion</taxon>
    </lineage>
</organism>
<dbReference type="EMBL" id="HADW01010551">
    <property type="protein sequence ID" value="SBP11951.1"/>
    <property type="molecule type" value="Transcribed_RNA"/>
</dbReference>
<dbReference type="AlphaFoldDB" id="A0A1A7X1Q3"/>
<proteinExistence type="predicted"/>